<dbReference type="EMBL" id="CYZP01000007">
    <property type="protein sequence ID" value="CUN81255.1"/>
    <property type="molecule type" value="Genomic_DNA"/>
</dbReference>
<evidence type="ECO:0000313" key="4">
    <source>
        <dbReference type="EMBL" id="CUN81255.1"/>
    </source>
</evidence>
<dbReference type="InterPro" id="IPR052366">
    <property type="entry name" value="GTP_Pyrophosphokinase"/>
</dbReference>
<keyword evidence="4" id="KW-0808">Transferase</keyword>
<name>A0A174A165_9FIRM</name>
<dbReference type="GO" id="GO:0015970">
    <property type="term" value="P:guanosine tetraphosphate biosynthetic process"/>
    <property type="evidence" value="ECO:0007669"/>
    <property type="project" value="UniProtKB-UniPathway"/>
</dbReference>
<dbReference type="Pfam" id="PF04607">
    <property type="entry name" value="RelA_SpoT"/>
    <property type="match status" value="1"/>
</dbReference>
<dbReference type="Gene3D" id="1.10.287.860">
    <property type="entry name" value="Nucleotidyltransferase"/>
    <property type="match status" value="1"/>
</dbReference>
<feature type="coiled-coil region" evidence="2">
    <location>
        <begin position="162"/>
        <end position="196"/>
    </location>
</feature>
<keyword evidence="2" id="KW-0175">Coiled coil</keyword>
<evidence type="ECO:0000256" key="2">
    <source>
        <dbReference type="SAM" id="Coils"/>
    </source>
</evidence>
<dbReference type="PANTHER" id="PTHR47837:SF2">
    <property type="entry name" value="GTP PYROPHOSPHOKINASE YWAC"/>
    <property type="match status" value="1"/>
</dbReference>
<keyword evidence="4" id="KW-0418">Kinase</keyword>
<gene>
    <name evidence="4" type="primary">ywaC_1</name>
    <name evidence="4" type="ORF">ERS852476_01158</name>
</gene>
<evidence type="ECO:0000256" key="1">
    <source>
        <dbReference type="ARBA" id="ARBA00004976"/>
    </source>
</evidence>
<dbReference type="UniPathway" id="UPA00908">
    <property type="reaction ID" value="UER00884"/>
</dbReference>
<reference evidence="4 5" key="1">
    <citation type="submission" date="2015-09" db="EMBL/GenBank/DDBJ databases">
        <authorList>
            <consortium name="Pathogen Informatics"/>
        </authorList>
    </citation>
    <scope>NUCLEOTIDE SEQUENCE [LARGE SCALE GENOMIC DNA]</scope>
    <source>
        <strain evidence="4 5">2789STDY5834861</strain>
    </source>
</reference>
<dbReference type="Gene3D" id="3.30.460.10">
    <property type="entry name" value="Beta Polymerase, domain 2"/>
    <property type="match status" value="1"/>
</dbReference>
<dbReference type="InterPro" id="IPR007685">
    <property type="entry name" value="RelA_SpoT"/>
</dbReference>
<evidence type="ECO:0000259" key="3">
    <source>
        <dbReference type="SMART" id="SM00954"/>
    </source>
</evidence>
<dbReference type="PANTHER" id="PTHR47837">
    <property type="entry name" value="GTP PYROPHOSPHOKINASE YJBM"/>
    <property type="match status" value="1"/>
</dbReference>
<dbReference type="InterPro" id="IPR043519">
    <property type="entry name" value="NT_sf"/>
</dbReference>
<dbReference type="GO" id="GO:0016301">
    <property type="term" value="F:kinase activity"/>
    <property type="evidence" value="ECO:0007669"/>
    <property type="project" value="UniProtKB-KW"/>
</dbReference>
<comment type="pathway">
    <text evidence="1">Purine metabolism; ppGpp biosynthesis; ppGpp from GTP: step 1/2.</text>
</comment>
<organism evidence="4 5">
    <name type="scientific">Blautia obeum</name>
    <dbReference type="NCBI Taxonomy" id="40520"/>
    <lineage>
        <taxon>Bacteria</taxon>
        <taxon>Bacillati</taxon>
        <taxon>Bacillota</taxon>
        <taxon>Clostridia</taxon>
        <taxon>Lachnospirales</taxon>
        <taxon>Lachnospiraceae</taxon>
        <taxon>Blautia</taxon>
    </lineage>
</organism>
<dbReference type="EC" id="2.7.6.5" evidence="4"/>
<proteinExistence type="predicted"/>
<evidence type="ECO:0000313" key="5">
    <source>
        <dbReference type="Proteomes" id="UP000095645"/>
    </source>
</evidence>
<sequence length="211" mass="25273">MTDEEYYEFIQPYEDAKQMLLTRLDVLNHNLYGEASARPIHNIQCRIKKKQSIEEKLQRKEKEPTVMNAKDYLQDIAGVRVICYFVDDIYNLTELLKSQSDLIVIKERDYIGNPKPNGYRSYHVIVGVPVYCLDGMEYFPVEIQFRTMSMDFWASMEHRISYKKERTDKEQLKEELREYANMLVEIESRFEQYNETDHQQEKRTAEVKQSL</sequence>
<dbReference type="SMART" id="SM00954">
    <property type="entry name" value="RelA_SpoT"/>
    <property type="match status" value="1"/>
</dbReference>
<feature type="domain" description="RelA/SpoT" evidence="3">
    <location>
        <begin position="45"/>
        <end position="168"/>
    </location>
</feature>
<protein>
    <submittedName>
        <fullName evidence="4">GTP pyrophosphokinase ywaC</fullName>
        <ecNumber evidence="4">2.7.6.5</ecNumber>
    </submittedName>
</protein>
<accession>A0A174A165</accession>
<dbReference type="GO" id="GO:0008728">
    <property type="term" value="F:GTP diphosphokinase activity"/>
    <property type="evidence" value="ECO:0007669"/>
    <property type="project" value="UniProtKB-EC"/>
</dbReference>
<dbReference type="AlphaFoldDB" id="A0A174A165"/>
<dbReference type="RefSeq" id="WP_055057699.1">
    <property type="nucleotide sequence ID" value="NZ_CYZP01000007.1"/>
</dbReference>
<dbReference type="CDD" id="cd05399">
    <property type="entry name" value="NT_Rel-Spo_like"/>
    <property type="match status" value="1"/>
</dbReference>
<dbReference type="Proteomes" id="UP000095645">
    <property type="component" value="Unassembled WGS sequence"/>
</dbReference>
<dbReference type="SUPFAM" id="SSF81301">
    <property type="entry name" value="Nucleotidyltransferase"/>
    <property type="match status" value="1"/>
</dbReference>